<accession>A0A9N8EH47</accession>
<organism evidence="3 4">
    <name type="scientific">Seminavis robusta</name>
    <dbReference type="NCBI Taxonomy" id="568900"/>
    <lineage>
        <taxon>Eukaryota</taxon>
        <taxon>Sar</taxon>
        <taxon>Stramenopiles</taxon>
        <taxon>Ochrophyta</taxon>
        <taxon>Bacillariophyta</taxon>
        <taxon>Bacillariophyceae</taxon>
        <taxon>Bacillariophycidae</taxon>
        <taxon>Naviculales</taxon>
        <taxon>Naviculaceae</taxon>
        <taxon>Seminavis</taxon>
    </lineage>
</organism>
<proteinExistence type="predicted"/>
<sequence>MAAVRTSWRRVALLCVVLMTAKVTANGNNQDDGKWGLPGNNNNNKETKSDGRNSSSKKPKKNNSKPKKKPPSGGNDDDDDDSSSSSSNNPFKASFTFFPQSDLTSFNSLLPNNNGSQNQEESKEALLSRLQAYVRERMMDHDEIDKQVNRSRKEWEDLNTEQHMKTIQAMMKLGSIILKSPLIKTLMSSRDAQESLRQFVLSIKMLLEDPEKEFVLGDSERWHAMFERLKKWEGASQDSLLEILIQHLEQRNDNND</sequence>
<comment type="caution">
    <text evidence="3">The sequence shown here is derived from an EMBL/GenBank/DDBJ whole genome shotgun (WGS) entry which is preliminary data.</text>
</comment>
<keyword evidence="2" id="KW-0732">Signal</keyword>
<evidence type="ECO:0000256" key="1">
    <source>
        <dbReference type="SAM" id="MobiDB-lite"/>
    </source>
</evidence>
<protein>
    <submittedName>
        <fullName evidence="3">Uncharacterized protein</fullName>
    </submittedName>
</protein>
<name>A0A9N8EH47_9STRA</name>
<feature type="compositionally biased region" description="Basic residues" evidence="1">
    <location>
        <begin position="55"/>
        <end position="70"/>
    </location>
</feature>
<dbReference type="EMBL" id="CAICTM010000984">
    <property type="protein sequence ID" value="CAB9519074.1"/>
    <property type="molecule type" value="Genomic_DNA"/>
</dbReference>
<evidence type="ECO:0000256" key="2">
    <source>
        <dbReference type="SAM" id="SignalP"/>
    </source>
</evidence>
<reference evidence="3" key="1">
    <citation type="submission" date="2020-06" db="EMBL/GenBank/DDBJ databases">
        <authorList>
            <consortium name="Plant Systems Biology data submission"/>
        </authorList>
    </citation>
    <scope>NUCLEOTIDE SEQUENCE</scope>
    <source>
        <strain evidence="3">D6</strain>
    </source>
</reference>
<gene>
    <name evidence="3" type="ORF">SEMRO_986_G228140.1</name>
</gene>
<keyword evidence="4" id="KW-1185">Reference proteome</keyword>
<dbReference type="AlphaFoldDB" id="A0A9N8EH47"/>
<feature type="signal peptide" evidence="2">
    <location>
        <begin position="1"/>
        <end position="25"/>
    </location>
</feature>
<feature type="region of interest" description="Disordered" evidence="1">
    <location>
        <begin position="26"/>
        <end position="94"/>
    </location>
</feature>
<feature type="chain" id="PRO_5040418863" evidence="2">
    <location>
        <begin position="26"/>
        <end position="256"/>
    </location>
</feature>
<evidence type="ECO:0000313" key="3">
    <source>
        <dbReference type="EMBL" id="CAB9519074.1"/>
    </source>
</evidence>
<evidence type="ECO:0000313" key="4">
    <source>
        <dbReference type="Proteomes" id="UP001153069"/>
    </source>
</evidence>
<dbReference type="Proteomes" id="UP001153069">
    <property type="component" value="Unassembled WGS sequence"/>
</dbReference>